<dbReference type="Proteomes" id="UP000316988">
    <property type="component" value="Unassembled WGS sequence"/>
</dbReference>
<organism evidence="1 2">
    <name type="scientific">Aeromicrobium piscarium</name>
    <dbReference type="NCBI Taxonomy" id="2590901"/>
    <lineage>
        <taxon>Bacteria</taxon>
        <taxon>Bacillati</taxon>
        <taxon>Actinomycetota</taxon>
        <taxon>Actinomycetes</taxon>
        <taxon>Propionibacteriales</taxon>
        <taxon>Nocardioidaceae</taxon>
        <taxon>Aeromicrobium</taxon>
    </lineage>
</organism>
<reference evidence="1 2" key="1">
    <citation type="submission" date="2019-07" db="EMBL/GenBank/DDBJ databases">
        <authorList>
            <person name="Zhao L.H."/>
        </authorList>
    </citation>
    <scope>NUCLEOTIDE SEQUENCE [LARGE SCALE GENOMIC DNA]</scope>
    <source>
        <strain evidence="1 2">Co35</strain>
    </source>
</reference>
<proteinExistence type="predicted"/>
<dbReference type="InterPro" id="IPR027417">
    <property type="entry name" value="P-loop_NTPase"/>
</dbReference>
<gene>
    <name evidence="1" type="ORF">FNM00_05210</name>
</gene>
<accession>A0A554SFI2</accession>
<protein>
    <submittedName>
        <fullName evidence="1">ATP-binding protein</fullName>
    </submittedName>
</protein>
<keyword evidence="1" id="KW-0547">Nucleotide-binding</keyword>
<comment type="caution">
    <text evidence="1">The sequence shown here is derived from an EMBL/GenBank/DDBJ whole genome shotgun (WGS) entry which is preliminary data.</text>
</comment>
<sequence length="192" mass="21052">MEARAVILAGPSGSGKSHLAARLGWPVLRLDDFYHEGDHPSLPMSPLGLPDWDDVRSWDRDGALRAMEDLCRTRTASVPVYDLARSARAGSHRIDVAGDRFIAEGLFAADVVADCRDSGLLADAICLVRPRLLTFALRLARDLRESRKPPQVLVRRGWALLRTERAVIARAVAAGCRPLTPAQARRELAASR</sequence>
<keyword evidence="1" id="KW-0067">ATP-binding</keyword>
<dbReference type="OrthoDB" id="3691767at2"/>
<dbReference type="SUPFAM" id="SSF52540">
    <property type="entry name" value="P-loop containing nucleoside triphosphate hydrolases"/>
    <property type="match status" value="1"/>
</dbReference>
<evidence type="ECO:0000313" key="2">
    <source>
        <dbReference type="Proteomes" id="UP000316988"/>
    </source>
</evidence>
<dbReference type="RefSeq" id="WP_143912153.1">
    <property type="nucleotide sequence ID" value="NZ_VLNT01000003.1"/>
</dbReference>
<dbReference type="AlphaFoldDB" id="A0A554SFI2"/>
<dbReference type="EMBL" id="VLNT01000003">
    <property type="protein sequence ID" value="TSD65109.1"/>
    <property type="molecule type" value="Genomic_DNA"/>
</dbReference>
<dbReference type="Gene3D" id="3.40.50.300">
    <property type="entry name" value="P-loop containing nucleotide triphosphate hydrolases"/>
    <property type="match status" value="1"/>
</dbReference>
<name>A0A554SFI2_9ACTN</name>
<evidence type="ECO:0000313" key="1">
    <source>
        <dbReference type="EMBL" id="TSD65109.1"/>
    </source>
</evidence>
<dbReference type="GO" id="GO:0005524">
    <property type="term" value="F:ATP binding"/>
    <property type="evidence" value="ECO:0007669"/>
    <property type="project" value="UniProtKB-KW"/>
</dbReference>
<keyword evidence="2" id="KW-1185">Reference proteome</keyword>